<keyword evidence="2" id="KW-0677">Repeat</keyword>
<gene>
    <name evidence="8" type="primary">TISDA</name>
    <name evidence="8" type="ORF">HERIO_2499</name>
</gene>
<evidence type="ECO:0000256" key="4">
    <source>
        <dbReference type="ARBA" id="ARBA00022833"/>
    </source>
</evidence>
<dbReference type="PANTHER" id="PTHR12547">
    <property type="entry name" value="CCCH ZINC FINGER/TIS11-RELATED"/>
    <property type="match status" value="1"/>
</dbReference>
<dbReference type="FunFam" id="4.10.1000.10:FF:000002">
    <property type="entry name" value="Zinc finger protein 36, C3H1 type-like 1"/>
    <property type="match status" value="1"/>
</dbReference>
<dbReference type="OrthoDB" id="410307at2759"/>
<feature type="domain" description="C3H1-type" evidence="7">
    <location>
        <begin position="90"/>
        <end position="118"/>
    </location>
</feature>
<reference evidence="8 9" key="1">
    <citation type="journal article" date="2017" name="Environ. Microbiol.">
        <title>Decay of the glycolytic pathway and adaptation to intranuclear parasitism within Enterocytozoonidae microsporidia.</title>
        <authorList>
            <person name="Wiredu Boakye D."/>
            <person name="Jaroenlak P."/>
            <person name="Prachumwat A."/>
            <person name="Williams T.A."/>
            <person name="Bateman K.S."/>
            <person name="Itsathitphaisarn O."/>
            <person name="Sritunyalucksana K."/>
            <person name="Paszkiewicz K.H."/>
            <person name="Moore K.A."/>
            <person name="Stentiford G.D."/>
            <person name="Williams B.A."/>
        </authorList>
    </citation>
    <scope>NUCLEOTIDE SEQUENCE [LARGE SCALE GENOMIC DNA]</scope>
    <source>
        <strain evidence="8 9">GB1</strain>
    </source>
</reference>
<name>A0A1X0Q6Q8_9MICR</name>
<evidence type="ECO:0000313" key="8">
    <source>
        <dbReference type="EMBL" id="ORD95434.1"/>
    </source>
</evidence>
<dbReference type="VEuPathDB" id="MicrosporidiaDB:A0H76_2592"/>
<dbReference type="SUPFAM" id="SSF90229">
    <property type="entry name" value="CCCH zinc finger"/>
    <property type="match status" value="2"/>
</dbReference>
<proteinExistence type="predicted"/>
<keyword evidence="3 5" id="KW-0863">Zinc-finger</keyword>
<comment type="caution">
    <text evidence="8">The sequence shown here is derived from an EMBL/GenBank/DDBJ whole genome shotgun (WGS) entry which is preliminary data.</text>
</comment>
<dbReference type="Proteomes" id="UP000192356">
    <property type="component" value="Unassembled WGS sequence"/>
</dbReference>
<accession>A0A1X0Q6Q8</accession>
<evidence type="ECO:0000256" key="2">
    <source>
        <dbReference type="ARBA" id="ARBA00022737"/>
    </source>
</evidence>
<keyword evidence="4 5" id="KW-0862">Zinc</keyword>
<evidence type="ECO:0000259" key="7">
    <source>
        <dbReference type="PROSITE" id="PS50103"/>
    </source>
</evidence>
<dbReference type="InterPro" id="IPR000571">
    <property type="entry name" value="Znf_CCCH"/>
</dbReference>
<dbReference type="VEuPathDB" id="MicrosporidiaDB:HERIO_2499"/>
<evidence type="ECO:0000313" key="9">
    <source>
        <dbReference type="Proteomes" id="UP000192356"/>
    </source>
</evidence>
<feature type="domain" description="C3H1-type" evidence="7">
    <location>
        <begin position="128"/>
        <end position="156"/>
    </location>
</feature>
<dbReference type="Gene3D" id="4.10.1000.10">
    <property type="entry name" value="Zinc finger, CCCH-type"/>
    <property type="match status" value="2"/>
</dbReference>
<feature type="zinc finger region" description="C3H1-type" evidence="5">
    <location>
        <begin position="90"/>
        <end position="118"/>
    </location>
</feature>
<dbReference type="Pfam" id="PF00642">
    <property type="entry name" value="zf-CCCH"/>
    <property type="match status" value="2"/>
</dbReference>
<dbReference type="AlphaFoldDB" id="A0A1X0Q6Q8"/>
<dbReference type="FunFam" id="4.10.1000.10:FF:000001">
    <property type="entry name" value="zinc finger CCCH domain-containing protein 15-like"/>
    <property type="match status" value="1"/>
</dbReference>
<sequence>MKLTNRTIEVSENEEVEIETNKIDQHSKEEYNKDKGHLKKEDSNRHKKGSINKNLNGTLNVNTKAIYSKKYQEINRSDEKSFFNNKKIILYKTEMCRSFTEQGYCKYGERCQFSHSGVELRTINRHPKYKTEVCRVFWEQGTCPYGRRCCFVHFKNELHTKIPEEDIKYLKSDKVKENISIDDELPMNEIDTIDNKETKSSLLTLINDKEYKMAREDFYSNNLNRKNYHYFKPEIIKEDIKYKNITQKTNNTIWGEDTSIFNYNDIN</sequence>
<feature type="region of interest" description="Disordered" evidence="6">
    <location>
        <begin position="16"/>
        <end position="54"/>
    </location>
</feature>
<dbReference type="InterPro" id="IPR045877">
    <property type="entry name" value="ZFP36-like"/>
</dbReference>
<evidence type="ECO:0000256" key="6">
    <source>
        <dbReference type="SAM" id="MobiDB-lite"/>
    </source>
</evidence>
<dbReference type="SMART" id="SM00356">
    <property type="entry name" value="ZnF_C3H1"/>
    <property type="match status" value="2"/>
</dbReference>
<dbReference type="GO" id="GO:0003729">
    <property type="term" value="F:mRNA binding"/>
    <property type="evidence" value="ECO:0007669"/>
    <property type="project" value="InterPro"/>
</dbReference>
<dbReference type="VEuPathDB" id="MicrosporidiaDB:A0H76_2591"/>
<dbReference type="PANTHER" id="PTHR12547:SF18">
    <property type="entry name" value="PROTEIN TIS11"/>
    <property type="match status" value="1"/>
</dbReference>
<evidence type="ECO:0000256" key="5">
    <source>
        <dbReference type="PROSITE-ProRule" id="PRU00723"/>
    </source>
</evidence>
<feature type="zinc finger region" description="C3H1-type" evidence="5">
    <location>
        <begin position="128"/>
        <end position="156"/>
    </location>
</feature>
<organism evidence="8 9">
    <name type="scientific">Hepatospora eriocheir</name>
    <dbReference type="NCBI Taxonomy" id="1081669"/>
    <lineage>
        <taxon>Eukaryota</taxon>
        <taxon>Fungi</taxon>
        <taxon>Fungi incertae sedis</taxon>
        <taxon>Microsporidia</taxon>
        <taxon>Hepatosporidae</taxon>
        <taxon>Hepatospora</taxon>
    </lineage>
</organism>
<protein>
    <submittedName>
        <fullName evidence="8">TISDA</fullName>
    </submittedName>
</protein>
<dbReference type="PROSITE" id="PS50103">
    <property type="entry name" value="ZF_C3H1"/>
    <property type="match status" value="2"/>
</dbReference>
<dbReference type="InterPro" id="IPR036855">
    <property type="entry name" value="Znf_CCCH_sf"/>
</dbReference>
<evidence type="ECO:0000256" key="3">
    <source>
        <dbReference type="ARBA" id="ARBA00022771"/>
    </source>
</evidence>
<keyword evidence="1 5" id="KW-0479">Metal-binding</keyword>
<keyword evidence="9" id="KW-1185">Reference proteome</keyword>
<evidence type="ECO:0000256" key="1">
    <source>
        <dbReference type="ARBA" id="ARBA00022723"/>
    </source>
</evidence>
<dbReference type="GO" id="GO:0008270">
    <property type="term" value="F:zinc ion binding"/>
    <property type="evidence" value="ECO:0007669"/>
    <property type="project" value="UniProtKB-KW"/>
</dbReference>
<dbReference type="EMBL" id="LVKB01000315">
    <property type="protein sequence ID" value="ORD95434.1"/>
    <property type="molecule type" value="Genomic_DNA"/>
</dbReference>
<feature type="compositionally biased region" description="Basic and acidic residues" evidence="6">
    <location>
        <begin position="19"/>
        <end position="44"/>
    </location>
</feature>